<dbReference type="Gene3D" id="3.30.450.20">
    <property type="entry name" value="PAS domain"/>
    <property type="match status" value="1"/>
</dbReference>
<dbReference type="NCBIfam" id="TIGR00229">
    <property type="entry name" value="sensory_box"/>
    <property type="match status" value="1"/>
</dbReference>
<evidence type="ECO:0000256" key="1">
    <source>
        <dbReference type="ARBA" id="ARBA00000085"/>
    </source>
</evidence>
<dbReference type="Proteomes" id="UP000636110">
    <property type="component" value="Unassembled WGS sequence"/>
</dbReference>
<dbReference type="InterPro" id="IPR035965">
    <property type="entry name" value="PAS-like_dom_sf"/>
</dbReference>
<dbReference type="RefSeq" id="WP_182959295.1">
    <property type="nucleotide sequence ID" value="NZ_WNXC01000006.1"/>
</dbReference>
<dbReference type="EC" id="2.7.13.3" evidence="2"/>
<dbReference type="InterPro" id="IPR036097">
    <property type="entry name" value="HisK_dim/P_sf"/>
</dbReference>
<protein>
    <recommendedName>
        <fullName evidence="2">histidine kinase</fullName>
        <ecNumber evidence="2">2.7.13.3</ecNumber>
    </recommendedName>
</protein>
<evidence type="ECO:0000313" key="6">
    <source>
        <dbReference type="Proteomes" id="UP000636110"/>
    </source>
</evidence>
<dbReference type="SUPFAM" id="SSF47384">
    <property type="entry name" value="Homodimeric domain of signal transducing histidine kinase"/>
    <property type="match status" value="1"/>
</dbReference>
<dbReference type="CDD" id="cd00130">
    <property type="entry name" value="PAS"/>
    <property type="match status" value="1"/>
</dbReference>
<dbReference type="Pfam" id="PF08447">
    <property type="entry name" value="PAS_3"/>
    <property type="match status" value="1"/>
</dbReference>
<dbReference type="PROSITE" id="PS50113">
    <property type="entry name" value="PAC"/>
    <property type="match status" value="1"/>
</dbReference>
<accession>A0ABR6EYV9</accession>
<dbReference type="InterPro" id="IPR003661">
    <property type="entry name" value="HisK_dim/P_dom"/>
</dbReference>
<evidence type="ECO:0000256" key="2">
    <source>
        <dbReference type="ARBA" id="ARBA00012438"/>
    </source>
</evidence>
<dbReference type="InterPro" id="IPR052163">
    <property type="entry name" value="DGC-Regulatory_Protein"/>
</dbReference>
<comment type="catalytic activity">
    <reaction evidence="1">
        <text>ATP + protein L-histidine = ADP + protein N-phospho-L-histidine.</text>
        <dbReference type="EC" id="2.7.13.3"/>
    </reaction>
</comment>
<dbReference type="CDD" id="cd00082">
    <property type="entry name" value="HisKA"/>
    <property type="match status" value="1"/>
</dbReference>
<dbReference type="PROSITE" id="PS50112">
    <property type="entry name" value="PAS"/>
    <property type="match status" value="1"/>
</dbReference>
<sequence length="225" mass="25700">MGILKEVEVYMTDGSQERLVPLLMAYQEAVDTSIISSITDVKGTIIHVNQRFCEVSKFSRQELLGQDHRIVNSGFHPKDFLKKMWKTIGKGGVWHGEIKNQAKDGSYYWVDSVIVPIKDLSGKPVQYLSLRTLISERKEKEERDREDQVNAMEEMLFKISHELRQPVVKILGLSDLIDHSLSSPKDLKIIIDGIKESAVMLDNHTRELAKFVHKIRNEQDLEGGA</sequence>
<feature type="domain" description="PAC" evidence="4">
    <location>
        <begin position="94"/>
        <end position="146"/>
    </location>
</feature>
<reference evidence="5 6" key="1">
    <citation type="submission" date="2019-11" db="EMBL/GenBank/DDBJ databases">
        <title>Description of Pedobacter sp. LMG 31462T.</title>
        <authorList>
            <person name="Carlier A."/>
            <person name="Qi S."/>
            <person name="Vandamme P."/>
        </authorList>
    </citation>
    <scope>NUCLEOTIDE SEQUENCE [LARGE SCALE GENOMIC DNA]</scope>
    <source>
        <strain evidence="5 6">LMG 31462</strain>
    </source>
</reference>
<dbReference type="PANTHER" id="PTHR46663">
    <property type="entry name" value="DIGUANYLATE CYCLASE DGCT-RELATED"/>
    <property type="match status" value="1"/>
</dbReference>
<dbReference type="PANTHER" id="PTHR46663:SF3">
    <property type="entry name" value="SLL0267 PROTEIN"/>
    <property type="match status" value="1"/>
</dbReference>
<dbReference type="InterPro" id="IPR000700">
    <property type="entry name" value="PAS-assoc_C"/>
</dbReference>
<name>A0ABR6EYV9_9SPHI</name>
<dbReference type="SMART" id="SM00086">
    <property type="entry name" value="PAC"/>
    <property type="match status" value="1"/>
</dbReference>
<evidence type="ECO:0000259" key="4">
    <source>
        <dbReference type="PROSITE" id="PS50113"/>
    </source>
</evidence>
<dbReference type="InterPro" id="IPR000014">
    <property type="entry name" value="PAS"/>
</dbReference>
<organism evidence="5 6">
    <name type="scientific">Pedobacter gandavensis</name>
    <dbReference type="NCBI Taxonomy" id="2679963"/>
    <lineage>
        <taxon>Bacteria</taxon>
        <taxon>Pseudomonadati</taxon>
        <taxon>Bacteroidota</taxon>
        <taxon>Sphingobacteriia</taxon>
        <taxon>Sphingobacteriales</taxon>
        <taxon>Sphingobacteriaceae</taxon>
        <taxon>Pedobacter</taxon>
    </lineage>
</organism>
<proteinExistence type="predicted"/>
<keyword evidence="6" id="KW-1185">Reference proteome</keyword>
<comment type="caution">
    <text evidence="5">The sequence shown here is derived from an EMBL/GenBank/DDBJ whole genome shotgun (WGS) entry which is preliminary data.</text>
</comment>
<evidence type="ECO:0000259" key="3">
    <source>
        <dbReference type="PROSITE" id="PS50112"/>
    </source>
</evidence>
<feature type="domain" description="PAS" evidence="3">
    <location>
        <begin position="38"/>
        <end position="79"/>
    </location>
</feature>
<gene>
    <name evidence="5" type="ORF">GM920_15850</name>
</gene>
<evidence type="ECO:0000313" key="5">
    <source>
        <dbReference type="EMBL" id="MBB2150371.1"/>
    </source>
</evidence>
<dbReference type="EMBL" id="WNXC01000006">
    <property type="protein sequence ID" value="MBB2150371.1"/>
    <property type="molecule type" value="Genomic_DNA"/>
</dbReference>
<dbReference type="Gene3D" id="1.10.287.130">
    <property type="match status" value="1"/>
</dbReference>
<dbReference type="InterPro" id="IPR013655">
    <property type="entry name" value="PAS_fold_3"/>
</dbReference>
<dbReference type="SUPFAM" id="SSF55785">
    <property type="entry name" value="PYP-like sensor domain (PAS domain)"/>
    <property type="match status" value="1"/>
</dbReference>
<dbReference type="InterPro" id="IPR001610">
    <property type="entry name" value="PAC"/>
</dbReference>